<evidence type="ECO:0000256" key="5">
    <source>
        <dbReference type="ARBA" id="ARBA00023136"/>
    </source>
</evidence>
<name>A0ABS6JBY7_9BACI</name>
<dbReference type="PROSITE" id="PS51257">
    <property type="entry name" value="PROKAR_LIPOPROTEIN"/>
    <property type="match status" value="1"/>
</dbReference>
<comment type="subcellular location">
    <subcellularLocation>
        <location evidence="1">Membrane</location>
        <topology evidence="1">Lipid-anchor</topology>
    </subcellularLocation>
</comment>
<dbReference type="EMBL" id="JAHQCS010000021">
    <property type="protein sequence ID" value="MBU9710362.1"/>
    <property type="molecule type" value="Genomic_DNA"/>
</dbReference>
<protein>
    <submittedName>
        <fullName evidence="10">Ger(X)C family spore germination protein</fullName>
    </submittedName>
</protein>
<reference evidence="10 11" key="1">
    <citation type="submission" date="2021-06" db="EMBL/GenBank/DDBJ databases">
        <title>Bacillus sp. RD4P76, an endophyte from a halophyte.</title>
        <authorList>
            <person name="Sun J.-Q."/>
        </authorList>
    </citation>
    <scope>NUCLEOTIDE SEQUENCE [LARGE SCALE GENOMIC DNA]</scope>
    <source>
        <strain evidence="10 11">CGMCC 1.15917</strain>
    </source>
</reference>
<evidence type="ECO:0000256" key="1">
    <source>
        <dbReference type="ARBA" id="ARBA00004635"/>
    </source>
</evidence>
<dbReference type="Pfam" id="PF25198">
    <property type="entry name" value="Spore_GerAC_N"/>
    <property type="match status" value="1"/>
</dbReference>
<gene>
    <name evidence="10" type="ORF">KS419_01105</name>
</gene>
<keyword evidence="3" id="KW-0309">Germination</keyword>
<evidence type="ECO:0000256" key="2">
    <source>
        <dbReference type="ARBA" id="ARBA00007886"/>
    </source>
</evidence>
<dbReference type="Pfam" id="PF05504">
    <property type="entry name" value="Spore_GerAC"/>
    <property type="match status" value="1"/>
</dbReference>
<evidence type="ECO:0000256" key="3">
    <source>
        <dbReference type="ARBA" id="ARBA00022544"/>
    </source>
</evidence>
<keyword evidence="5" id="KW-0472">Membrane</keyword>
<dbReference type="InterPro" id="IPR046953">
    <property type="entry name" value="Spore_GerAC-like_C"/>
</dbReference>
<evidence type="ECO:0000259" key="8">
    <source>
        <dbReference type="Pfam" id="PF05504"/>
    </source>
</evidence>
<evidence type="ECO:0000259" key="9">
    <source>
        <dbReference type="Pfam" id="PF25198"/>
    </source>
</evidence>
<proteinExistence type="inferred from homology"/>
<dbReference type="PANTHER" id="PTHR35789">
    <property type="entry name" value="SPORE GERMINATION PROTEIN B3"/>
    <property type="match status" value="1"/>
</dbReference>
<keyword evidence="7" id="KW-0449">Lipoprotein</keyword>
<dbReference type="Proteomes" id="UP000784880">
    <property type="component" value="Unassembled WGS sequence"/>
</dbReference>
<evidence type="ECO:0000313" key="11">
    <source>
        <dbReference type="Proteomes" id="UP000784880"/>
    </source>
</evidence>
<accession>A0ABS6JBY7</accession>
<keyword evidence="6" id="KW-0564">Palmitate</keyword>
<feature type="domain" description="Spore germination GerAC-like C-terminal" evidence="8">
    <location>
        <begin position="203"/>
        <end position="370"/>
    </location>
</feature>
<dbReference type="PANTHER" id="PTHR35789:SF1">
    <property type="entry name" value="SPORE GERMINATION PROTEIN B3"/>
    <property type="match status" value="1"/>
</dbReference>
<evidence type="ECO:0000256" key="6">
    <source>
        <dbReference type="ARBA" id="ARBA00023139"/>
    </source>
</evidence>
<dbReference type="NCBIfam" id="TIGR02887">
    <property type="entry name" value="spore_ger_x_C"/>
    <property type="match status" value="1"/>
</dbReference>
<dbReference type="InterPro" id="IPR057336">
    <property type="entry name" value="GerAC_N"/>
</dbReference>
<organism evidence="10 11">
    <name type="scientific">Evansella tamaricis</name>
    <dbReference type="NCBI Taxonomy" id="2069301"/>
    <lineage>
        <taxon>Bacteria</taxon>
        <taxon>Bacillati</taxon>
        <taxon>Bacillota</taxon>
        <taxon>Bacilli</taxon>
        <taxon>Bacillales</taxon>
        <taxon>Bacillaceae</taxon>
        <taxon>Evansella</taxon>
    </lineage>
</organism>
<dbReference type="InterPro" id="IPR008844">
    <property type="entry name" value="Spore_GerAC-like"/>
</dbReference>
<comment type="caution">
    <text evidence="10">The sequence shown here is derived from an EMBL/GenBank/DDBJ whole genome shotgun (WGS) entry which is preliminary data.</text>
</comment>
<sequence length="373" mass="42242">MDKALRIITLFLFPIILIGCAEQNVIEEIGFIHSVAYDLNTENNQDERERLMMTVSIPQTAEEAEEEKEIISVKARSSKDGRAAISRKTDRMLGSGQMRSVLFNVDLAKEGIIDILESLVRDHHIGLNIRIIVAEGTGKEILSSEYTRHPRTGRYITHLVEKETEESIAVDTSLHQFNRDYYDDGIDPICAILKKGQNELILDGIALFKDDVYIMKVNPVDGRTFKMLHGGYRGGKVTIDMENGAGTGEKGAYMTFSTIRTKRKLTVLSPTEIQLKVDIIGAIDEYFGDLDLTKTSSQKELEVQLADHLKEQGERLIQQMQEKKVDNLGIGQYVRNQIGYENWKSINWKEEVYPTANIDVIMNVKIRDLGSMK</sequence>
<keyword evidence="4" id="KW-0732">Signal</keyword>
<comment type="similarity">
    <text evidence="2">Belongs to the GerABKC lipoprotein family.</text>
</comment>
<evidence type="ECO:0000313" key="10">
    <source>
        <dbReference type="EMBL" id="MBU9710362.1"/>
    </source>
</evidence>
<keyword evidence="11" id="KW-1185">Reference proteome</keyword>
<feature type="domain" description="Spore germination protein N-terminal" evidence="9">
    <location>
        <begin position="23"/>
        <end position="194"/>
    </location>
</feature>
<evidence type="ECO:0000256" key="7">
    <source>
        <dbReference type="ARBA" id="ARBA00023288"/>
    </source>
</evidence>
<evidence type="ECO:0000256" key="4">
    <source>
        <dbReference type="ARBA" id="ARBA00022729"/>
    </source>
</evidence>
<dbReference type="RefSeq" id="WP_217064254.1">
    <property type="nucleotide sequence ID" value="NZ_JAHQCS010000021.1"/>
</dbReference>